<dbReference type="FunFam" id="3.30.479.30:FF:000004">
    <property type="entry name" value="Putative membrane protease family, stomatin"/>
    <property type="match status" value="1"/>
</dbReference>
<dbReference type="GO" id="GO:0005739">
    <property type="term" value="C:mitochondrion"/>
    <property type="evidence" value="ECO:0007669"/>
    <property type="project" value="UniProtKB-SubCell"/>
</dbReference>
<evidence type="ECO:0000256" key="1">
    <source>
        <dbReference type="ARBA" id="ARBA00004173"/>
    </source>
</evidence>
<comment type="subcellular location">
    <subcellularLocation>
        <location evidence="1">Mitochondrion</location>
    </subcellularLocation>
</comment>
<dbReference type="AlphaFoldDB" id="A0A1Y2C9U3"/>
<evidence type="ECO:0000313" key="6">
    <source>
        <dbReference type="Proteomes" id="UP000193642"/>
    </source>
</evidence>
<dbReference type="InterPro" id="IPR032435">
    <property type="entry name" value="STML2-like_C"/>
</dbReference>
<dbReference type="EMBL" id="MCGO01000024">
    <property type="protein sequence ID" value="ORY43802.1"/>
    <property type="molecule type" value="Genomic_DNA"/>
</dbReference>
<dbReference type="PANTHER" id="PTHR43327">
    <property type="entry name" value="STOMATIN-LIKE PROTEIN 2, MITOCHONDRIAL"/>
    <property type="match status" value="1"/>
</dbReference>
<evidence type="ECO:0000259" key="4">
    <source>
        <dbReference type="SMART" id="SM00244"/>
    </source>
</evidence>
<sequence>MRNVGRGINRVSPPWNTIVLFVPQASVYIVERFGKFHRVLEPGLAVLMPFVDQVKYVQSFKELAVEIVPQNAITQDNVTIKIDGVLYYRITDAMKASYGIDDPEFAITQLAQTSMRSEIGQLSLDRTLSERTLLNTKITQAMNQAATEWGIEVLRYEIRDVHPPQEVLTAMHRQISAERQKRAEILESEGSRQAAINTAEGVKQALILKSEAEMQTQVNKAEGNATAIRMHADAASEAIEKIAKAIQRNGESGKDAVSLSVAEKYVESFGQIAKASTTVVIPSNMGDVAGMASTLMNVLNASAPSKK</sequence>
<comment type="similarity">
    <text evidence="2">Belongs to the band 7/mec-2 family.</text>
</comment>
<dbReference type="PRINTS" id="PR00721">
    <property type="entry name" value="STOMATIN"/>
</dbReference>
<dbReference type="GO" id="GO:0007005">
    <property type="term" value="P:mitochondrion organization"/>
    <property type="evidence" value="ECO:0007669"/>
    <property type="project" value="TreeGrafter"/>
</dbReference>
<dbReference type="InterPro" id="IPR036013">
    <property type="entry name" value="Band_7/SPFH_dom_sf"/>
</dbReference>
<dbReference type="Gene3D" id="3.30.479.30">
    <property type="entry name" value="Band 7 domain"/>
    <property type="match status" value="1"/>
</dbReference>
<dbReference type="CDD" id="cd08829">
    <property type="entry name" value="SPFH_paraslipin"/>
    <property type="match status" value="1"/>
</dbReference>
<dbReference type="SUPFAM" id="SSF117892">
    <property type="entry name" value="Band 7/SPFH domain"/>
    <property type="match status" value="1"/>
</dbReference>
<dbReference type="InterPro" id="IPR001972">
    <property type="entry name" value="Stomatin_HflK_fam"/>
</dbReference>
<organism evidence="5 6">
    <name type="scientific">Rhizoclosmatium globosum</name>
    <dbReference type="NCBI Taxonomy" id="329046"/>
    <lineage>
        <taxon>Eukaryota</taxon>
        <taxon>Fungi</taxon>
        <taxon>Fungi incertae sedis</taxon>
        <taxon>Chytridiomycota</taxon>
        <taxon>Chytridiomycota incertae sedis</taxon>
        <taxon>Chytridiomycetes</taxon>
        <taxon>Chytridiales</taxon>
        <taxon>Chytriomycetaceae</taxon>
        <taxon>Rhizoclosmatium</taxon>
    </lineage>
</organism>
<dbReference type="OrthoDB" id="434619at2759"/>
<dbReference type="Pfam" id="PF01145">
    <property type="entry name" value="Band_7"/>
    <property type="match status" value="1"/>
</dbReference>
<dbReference type="Proteomes" id="UP000193642">
    <property type="component" value="Unassembled WGS sequence"/>
</dbReference>
<gene>
    <name evidence="5" type="ORF">BCR33DRAFT_660077</name>
</gene>
<name>A0A1Y2C9U3_9FUNG</name>
<keyword evidence="6" id="KW-1185">Reference proteome</keyword>
<dbReference type="InterPro" id="IPR050710">
    <property type="entry name" value="Band7/mec-2_domain"/>
</dbReference>
<evidence type="ECO:0000313" key="5">
    <source>
        <dbReference type="EMBL" id="ORY43802.1"/>
    </source>
</evidence>
<keyword evidence="3" id="KW-0496">Mitochondrion</keyword>
<reference evidence="5 6" key="1">
    <citation type="submission" date="2016-07" db="EMBL/GenBank/DDBJ databases">
        <title>Pervasive Adenine N6-methylation of Active Genes in Fungi.</title>
        <authorList>
            <consortium name="DOE Joint Genome Institute"/>
            <person name="Mondo S.J."/>
            <person name="Dannebaum R.O."/>
            <person name="Kuo R.C."/>
            <person name="Labutti K."/>
            <person name="Haridas S."/>
            <person name="Kuo A."/>
            <person name="Salamov A."/>
            <person name="Ahrendt S.R."/>
            <person name="Lipzen A."/>
            <person name="Sullivan W."/>
            <person name="Andreopoulos W.B."/>
            <person name="Clum A."/>
            <person name="Lindquist E."/>
            <person name="Daum C."/>
            <person name="Ramamoorthy G.K."/>
            <person name="Gryganskyi A."/>
            <person name="Culley D."/>
            <person name="Magnuson J.K."/>
            <person name="James T.Y."/>
            <person name="O'Malley M.A."/>
            <person name="Stajich J.E."/>
            <person name="Spatafora J.W."/>
            <person name="Visel A."/>
            <person name="Grigoriev I.V."/>
        </authorList>
    </citation>
    <scope>NUCLEOTIDE SEQUENCE [LARGE SCALE GENOMIC DNA]</scope>
    <source>
        <strain evidence="5 6">JEL800</strain>
    </source>
</reference>
<dbReference type="GO" id="GO:0005886">
    <property type="term" value="C:plasma membrane"/>
    <property type="evidence" value="ECO:0007669"/>
    <property type="project" value="UniProtKB-ARBA"/>
</dbReference>
<comment type="caution">
    <text evidence="5">The sequence shown here is derived from an EMBL/GenBank/DDBJ whole genome shotgun (WGS) entry which is preliminary data.</text>
</comment>
<proteinExistence type="inferred from homology"/>
<dbReference type="SMART" id="SM00244">
    <property type="entry name" value="PHB"/>
    <property type="match status" value="1"/>
</dbReference>
<dbReference type="PANTHER" id="PTHR43327:SF10">
    <property type="entry name" value="STOMATIN-LIKE PROTEIN 2, MITOCHONDRIAL"/>
    <property type="match status" value="1"/>
</dbReference>
<dbReference type="InterPro" id="IPR001107">
    <property type="entry name" value="Band_7"/>
</dbReference>
<accession>A0A1Y2C9U3</accession>
<feature type="domain" description="Band 7" evidence="4">
    <location>
        <begin position="17"/>
        <end position="175"/>
    </location>
</feature>
<dbReference type="Pfam" id="PF16200">
    <property type="entry name" value="Band_7_C"/>
    <property type="match status" value="1"/>
</dbReference>
<protein>
    <recommendedName>
        <fullName evidence="4">Band 7 domain-containing protein</fullName>
    </recommendedName>
</protein>
<evidence type="ECO:0000256" key="3">
    <source>
        <dbReference type="ARBA" id="ARBA00023128"/>
    </source>
</evidence>
<dbReference type="STRING" id="329046.A0A1Y2C9U3"/>
<evidence type="ECO:0000256" key="2">
    <source>
        <dbReference type="ARBA" id="ARBA00008164"/>
    </source>
</evidence>
<dbReference type="GO" id="GO:0098552">
    <property type="term" value="C:side of membrane"/>
    <property type="evidence" value="ECO:0007669"/>
    <property type="project" value="UniProtKB-ARBA"/>
</dbReference>